<evidence type="ECO:0000313" key="7">
    <source>
        <dbReference type="Proteomes" id="UP000176498"/>
    </source>
</evidence>
<dbReference type="PANTHER" id="PTHR12682:SF11">
    <property type="entry name" value="PROTEIN ARCHEASE"/>
    <property type="match status" value="1"/>
</dbReference>
<evidence type="ECO:0000256" key="4">
    <source>
        <dbReference type="ARBA" id="ARBA00022837"/>
    </source>
</evidence>
<dbReference type="Proteomes" id="UP000176498">
    <property type="component" value="Unassembled WGS sequence"/>
</dbReference>
<accession>A0A1G1XPD3</accession>
<dbReference type="PANTHER" id="PTHR12682">
    <property type="entry name" value="ARCHEASE"/>
    <property type="match status" value="1"/>
</dbReference>
<evidence type="ECO:0000256" key="2">
    <source>
        <dbReference type="ARBA" id="ARBA00022694"/>
    </source>
</evidence>
<dbReference type="Gene3D" id="3.55.10.10">
    <property type="entry name" value="Archease domain"/>
    <property type="match status" value="1"/>
</dbReference>
<name>A0A1G1XPD3_9BACT</name>
<dbReference type="InterPro" id="IPR023572">
    <property type="entry name" value="Archease_dom"/>
</dbReference>
<evidence type="ECO:0000256" key="3">
    <source>
        <dbReference type="ARBA" id="ARBA00022723"/>
    </source>
</evidence>
<dbReference type="GO" id="GO:0008033">
    <property type="term" value="P:tRNA processing"/>
    <property type="evidence" value="ECO:0007669"/>
    <property type="project" value="UniProtKB-KW"/>
</dbReference>
<dbReference type="AlphaFoldDB" id="A0A1G1XPD3"/>
<comment type="similarity">
    <text evidence="1">Belongs to the archease family.</text>
</comment>
<organism evidence="6 7">
    <name type="scientific">Candidatus Buchananbacteria bacterium RBG_13_36_9</name>
    <dbReference type="NCBI Taxonomy" id="1797530"/>
    <lineage>
        <taxon>Bacteria</taxon>
        <taxon>Candidatus Buchananiibacteriota</taxon>
    </lineage>
</organism>
<dbReference type="Pfam" id="PF01951">
    <property type="entry name" value="Archease"/>
    <property type="match status" value="1"/>
</dbReference>
<keyword evidence="4" id="KW-0106">Calcium</keyword>
<dbReference type="GO" id="GO:0046872">
    <property type="term" value="F:metal ion binding"/>
    <property type="evidence" value="ECO:0007669"/>
    <property type="project" value="UniProtKB-KW"/>
</dbReference>
<dbReference type="InterPro" id="IPR036820">
    <property type="entry name" value="Archease_dom_sf"/>
</dbReference>
<dbReference type="EMBL" id="MHHZ01000011">
    <property type="protein sequence ID" value="OGY41953.1"/>
    <property type="molecule type" value="Genomic_DNA"/>
</dbReference>
<comment type="caution">
    <text evidence="6">The sequence shown here is derived from an EMBL/GenBank/DDBJ whole genome shotgun (WGS) entry which is preliminary data.</text>
</comment>
<dbReference type="SUPFAM" id="SSF69819">
    <property type="entry name" value="MTH1598-like"/>
    <property type="match status" value="1"/>
</dbReference>
<dbReference type="InterPro" id="IPR002804">
    <property type="entry name" value="Archease"/>
</dbReference>
<keyword evidence="2" id="KW-0819">tRNA processing</keyword>
<feature type="domain" description="Archease" evidence="5">
    <location>
        <begin position="4"/>
        <end position="141"/>
    </location>
</feature>
<reference evidence="6 7" key="1">
    <citation type="journal article" date="2016" name="Nat. Commun.">
        <title>Thousands of microbial genomes shed light on interconnected biogeochemical processes in an aquifer system.</title>
        <authorList>
            <person name="Anantharaman K."/>
            <person name="Brown C.T."/>
            <person name="Hug L.A."/>
            <person name="Sharon I."/>
            <person name="Castelle C.J."/>
            <person name="Probst A.J."/>
            <person name="Thomas B.C."/>
            <person name="Singh A."/>
            <person name="Wilkins M.J."/>
            <person name="Karaoz U."/>
            <person name="Brodie E.L."/>
            <person name="Williams K.H."/>
            <person name="Hubbard S.S."/>
            <person name="Banfield J.F."/>
        </authorList>
    </citation>
    <scope>NUCLEOTIDE SEQUENCE [LARGE SCALE GENOMIC DNA]</scope>
</reference>
<evidence type="ECO:0000256" key="1">
    <source>
        <dbReference type="ARBA" id="ARBA00007963"/>
    </source>
</evidence>
<proteinExistence type="inferred from homology"/>
<keyword evidence="3" id="KW-0479">Metal-binding</keyword>
<evidence type="ECO:0000313" key="6">
    <source>
        <dbReference type="EMBL" id="OGY41953.1"/>
    </source>
</evidence>
<evidence type="ECO:0000259" key="5">
    <source>
        <dbReference type="Pfam" id="PF01951"/>
    </source>
</evidence>
<protein>
    <recommendedName>
        <fullName evidence="5">Archease domain-containing protein</fullName>
    </recommendedName>
</protein>
<sequence length="141" mass="16313">MKKYEILEHTADIKLRSFGQNKEEVFSNMAVGMFETITDLDAIDKNDEVSREIEADALDSPALLVDFLSKLLSLSDIGNEIYNRFEISFMQTDTETWWLKAHAYGYGVKRFKTEIKAVTYNELKLEENEEGNWVAEVVFDI</sequence>
<gene>
    <name evidence="6" type="ORF">A2Y82_05220</name>
</gene>